<evidence type="ECO:0000313" key="1">
    <source>
        <dbReference type="EMBL" id="GAF08288.1"/>
    </source>
</evidence>
<dbReference type="AlphaFoldDB" id="W7YKR0"/>
<dbReference type="Proteomes" id="UP000019364">
    <property type="component" value="Unassembled WGS sequence"/>
</dbReference>
<accession>W7YKR0</accession>
<name>W7YKR0_9BACL</name>
<evidence type="ECO:0000313" key="2">
    <source>
        <dbReference type="Proteomes" id="UP000019364"/>
    </source>
</evidence>
<comment type="caution">
    <text evidence="1">The sequence shown here is derived from an EMBL/GenBank/DDBJ whole genome shotgun (WGS) entry which is preliminary data.</text>
</comment>
<organism evidence="1 2">
    <name type="scientific">Paenibacillus pini JCM 16418</name>
    <dbReference type="NCBI Taxonomy" id="1236976"/>
    <lineage>
        <taxon>Bacteria</taxon>
        <taxon>Bacillati</taxon>
        <taxon>Bacillota</taxon>
        <taxon>Bacilli</taxon>
        <taxon>Bacillales</taxon>
        <taxon>Paenibacillaceae</taxon>
        <taxon>Paenibacillus</taxon>
    </lineage>
</organism>
<proteinExistence type="predicted"/>
<gene>
    <name evidence="1" type="ORF">JCM16418_2354</name>
</gene>
<keyword evidence="2" id="KW-1185">Reference proteome</keyword>
<reference evidence="1 2" key="1">
    <citation type="journal article" date="2014" name="Genome Announc.">
        <title>Draft Genome Sequence of Paenibacillus pini JCM 16418T, Isolated from the Rhizosphere of Pine Tree.</title>
        <authorList>
            <person name="Yuki M."/>
            <person name="Oshima K."/>
            <person name="Suda W."/>
            <person name="Oshida Y."/>
            <person name="Kitamura K."/>
            <person name="Iida Y."/>
            <person name="Hattori M."/>
            <person name="Ohkuma M."/>
        </authorList>
    </citation>
    <scope>NUCLEOTIDE SEQUENCE [LARGE SCALE GENOMIC DNA]</scope>
    <source>
        <strain evidence="1 2">JCM 16418</strain>
    </source>
</reference>
<dbReference type="EMBL" id="BAVZ01000006">
    <property type="protein sequence ID" value="GAF08288.1"/>
    <property type="molecule type" value="Genomic_DNA"/>
</dbReference>
<sequence length="90" mass="9936">MLTNMNMHLQKQRNVFQKLHSRFIKLGLSALIVVSLSSVTVQNAQASASVLGTTDQQELDALSIQINKYNNYPLLKAQAKAAYKQAYGAP</sequence>
<dbReference type="RefSeq" id="WP_242403782.1">
    <property type="nucleotide sequence ID" value="NZ_BAVZ01000006.1"/>
</dbReference>
<protein>
    <submittedName>
        <fullName evidence="1">Uncharacterized protein</fullName>
    </submittedName>
</protein>